<evidence type="ECO:0000256" key="1">
    <source>
        <dbReference type="SAM" id="Coils"/>
    </source>
</evidence>
<dbReference type="SMART" id="SM00382">
    <property type="entry name" value="AAA"/>
    <property type="match status" value="1"/>
</dbReference>
<feature type="domain" description="AAA+ ATPase" evidence="3">
    <location>
        <begin position="1110"/>
        <end position="1247"/>
    </location>
</feature>
<name>A0A835XFJ7_9CHLO</name>
<dbReference type="OrthoDB" id="547730at2759"/>
<protein>
    <recommendedName>
        <fullName evidence="3">AAA+ ATPase domain-containing protein</fullName>
    </recommendedName>
</protein>
<reference evidence="4" key="1">
    <citation type="journal article" date="2020" name="bioRxiv">
        <title>Comparative genomics of Chlamydomonas.</title>
        <authorList>
            <person name="Craig R.J."/>
            <person name="Hasan A.R."/>
            <person name="Ness R.W."/>
            <person name="Keightley P.D."/>
        </authorList>
    </citation>
    <scope>NUCLEOTIDE SEQUENCE</scope>
    <source>
        <strain evidence="4">CCAP 11/70</strain>
    </source>
</reference>
<evidence type="ECO:0000256" key="2">
    <source>
        <dbReference type="SAM" id="MobiDB-lite"/>
    </source>
</evidence>
<gene>
    <name evidence="4" type="ORF">HYH03_018605</name>
</gene>
<dbReference type="InterPro" id="IPR003593">
    <property type="entry name" value="AAA+_ATPase"/>
</dbReference>
<dbReference type="Pfam" id="PF13245">
    <property type="entry name" value="AAA_19"/>
    <property type="match status" value="1"/>
</dbReference>
<dbReference type="Pfam" id="PF14214">
    <property type="entry name" value="Helitron_like_N"/>
    <property type="match status" value="1"/>
</dbReference>
<evidence type="ECO:0000313" key="4">
    <source>
        <dbReference type="EMBL" id="KAG2482459.1"/>
    </source>
</evidence>
<dbReference type="InterPro" id="IPR025476">
    <property type="entry name" value="Helitron_helicase-like"/>
</dbReference>
<dbReference type="EMBL" id="JAEHOE010000221">
    <property type="protein sequence ID" value="KAG2482459.1"/>
    <property type="molecule type" value="Genomic_DNA"/>
</dbReference>
<keyword evidence="1" id="KW-0175">Coiled coil</keyword>
<feature type="compositionally biased region" description="Gly residues" evidence="2">
    <location>
        <begin position="1016"/>
        <end position="1027"/>
    </location>
</feature>
<accession>A0A835XFJ7</accession>
<evidence type="ECO:0000313" key="5">
    <source>
        <dbReference type="Proteomes" id="UP000612055"/>
    </source>
</evidence>
<dbReference type="SUPFAM" id="SSF52540">
    <property type="entry name" value="P-loop containing nucleoside triphosphate hydrolases"/>
    <property type="match status" value="2"/>
</dbReference>
<sequence>MSPARLRAAVATLGRTAWTTTSQLREQHAAALGDGASGELYAAALLSGLIQAGLLEMAVLGRALGFSLTVLGPAGEQHFACVVPAKPEVVLVCLADGGITPILPGPCTWTEGRRHALFMAAEACGVNLADPPSPEAAAGLAAALPRFMPRANLQPDSIVAEWGRQRAALQLVALALHAQQTGSLSARTAASPPDYSRAVLCLDPVYHVRLALVDVGASFMAHVRGFVGACLAKPRAMAAMVLNWNPDAEQRAGSLPLAVRELLGWSVQHNPFYRRWLAVVELARHGASGVPFLTPAAVAGFVAEVQARGPLPLATEDNAAAARSLLSVVVPVGAEVAAVRPGRTGPSTYAMGTLTPRNPDHPAIELEVGRSGEAVGDAATALSAEEAHFPFLFPDAMGACVGSTLSLCEYLRYRSRCLFSLFTLCKPYLMLMYVLRQATMMRSSYIESVLESAVTEYKAKHPEASDQEVVHHVIKHKLPETLPNTPAWHRKNLQDLLCLVDRWGMPSLFLTLTADEVSDTRWPEVQNINEKLQDFCSGFTWKDAPAENAYLFHCRCKAFMHEVLQAARVEGKPGPLGRVTHWVSRYEVQNRHSVHAHIILWLHPDDVEQACSEIVGCVPADYLGDDSDPTCPYAQREHWRVPTDEHQAQLFHHVLTKQLHTCREAGKAGCCQEGPCRYKFPFAPHQSLTPELDPETQAYKYYRPSWPHRNVVPYHPVLALLWGAHMNLQRINSSNWSFYVLKYAMKAEPTGSLRLDPASCVALGLEDERLEDGTAAPASYFHRLVTAFLTSTTISPSLAFLACAGISTVEMSAAVTAVDTSPPAVRTRRVLNTAGNRRGARDNVLSLPAVNVYSLRPDGLEGITLYDYFLNYVVGGAQPRGAELYPGRSRNGQAVYKFAEPRLVRFTDFNPAGSPEPYFYNLLLSQVPFRHEAELISRNNASGTYFEECQRRGIIHNTSDLDTHLQSYASYHLFDRHQREAMLATLLSKYTPDEALDTFGGEGLFGQADDAPAGSNGAGGREGGAEQGPGSAADTQAGAAGQAATTAASPAAIRQAAAARLMQQLQKQQQRAERQQRRQASAIADEFSELDGTPLTEHQQGAVDGLLGAKGLHLLSGGPGSGKTFTVRKLTRQLRQAGKSVQLAAATGAAAVRLSPYASTAHGAFVLPVGRGAQGKARGGGGSSFRALSSTDARCMALQNTDVFIIDEYSMLTAAMLHLILMRLWQASGLASIEEMLEQKLIILVGDHAQLPAVCPCDRRRAKAAAPSTIGASGLCMACHICTNKFFRECTKHHLPISVRHALDQPFSAFLDICRVRRPTQAEIDAIFPPSGPAYITEAAVAATATPTTTVLCTHVEDTRAHNHRVLARLSATPGSGIGPIHMCRVDHDVTDPIMLNRLSTWLQDPDFHTLPQVAVGARVMITQNLALQKGSVNGATGVVQALEVGGGGDVVSIEVLLDHNGGVVKVGRSETEFRCTGGFKFTKRSFPLALGWAITGHKSQGGTYKTQTVVHARSCFVPGLMYVMLSRVTESRLLRIVGRLTPDLFDPVDASVVLGGGASAMGPAAT</sequence>
<dbReference type="Proteomes" id="UP000612055">
    <property type="component" value="Unassembled WGS sequence"/>
</dbReference>
<proteinExistence type="predicted"/>
<dbReference type="PANTHER" id="PTHR47642">
    <property type="entry name" value="ATP-DEPENDENT DNA HELICASE"/>
    <property type="match status" value="1"/>
</dbReference>
<dbReference type="Gene3D" id="3.40.50.300">
    <property type="entry name" value="P-loop containing nucleotide triphosphate hydrolases"/>
    <property type="match status" value="1"/>
</dbReference>
<evidence type="ECO:0000259" key="3">
    <source>
        <dbReference type="SMART" id="SM00382"/>
    </source>
</evidence>
<feature type="region of interest" description="Disordered" evidence="2">
    <location>
        <begin position="1001"/>
        <end position="1045"/>
    </location>
</feature>
<dbReference type="InterPro" id="IPR051055">
    <property type="entry name" value="PIF1_helicase"/>
</dbReference>
<organism evidence="4 5">
    <name type="scientific">Edaphochlamys debaryana</name>
    <dbReference type="NCBI Taxonomy" id="47281"/>
    <lineage>
        <taxon>Eukaryota</taxon>
        <taxon>Viridiplantae</taxon>
        <taxon>Chlorophyta</taxon>
        <taxon>core chlorophytes</taxon>
        <taxon>Chlorophyceae</taxon>
        <taxon>CS clade</taxon>
        <taxon>Chlamydomonadales</taxon>
        <taxon>Chlamydomonadales incertae sedis</taxon>
        <taxon>Edaphochlamys</taxon>
    </lineage>
</organism>
<feature type="coiled-coil region" evidence="1">
    <location>
        <begin position="1055"/>
        <end position="1085"/>
    </location>
</feature>
<feature type="compositionally biased region" description="Low complexity" evidence="2">
    <location>
        <begin position="1028"/>
        <end position="1045"/>
    </location>
</feature>
<keyword evidence="5" id="KW-1185">Reference proteome</keyword>
<dbReference type="InterPro" id="IPR027417">
    <property type="entry name" value="P-loop_NTPase"/>
</dbReference>
<dbReference type="CDD" id="cd18809">
    <property type="entry name" value="SF1_C_RecD"/>
    <property type="match status" value="1"/>
</dbReference>
<comment type="caution">
    <text evidence="4">The sequence shown here is derived from an EMBL/GenBank/DDBJ whole genome shotgun (WGS) entry which is preliminary data.</text>
</comment>
<dbReference type="PANTHER" id="PTHR47642:SF5">
    <property type="entry name" value="ATP-DEPENDENT DNA HELICASE"/>
    <property type="match status" value="1"/>
</dbReference>